<sequence>MDKTTPKDKYLTIRTNDEELMIIEARAYLAGVSRSDFVRGMIEKSWGNRLAKAHRPYVAIAGVLLDVSNKLLKIASHEKLSEIEKKQLLKTSQKLDIVLDQITERMALDQEASLSADNEEEAFE</sequence>
<dbReference type="Pfam" id="PF21983">
    <property type="entry name" value="NikA-like"/>
    <property type="match status" value="1"/>
</dbReference>
<proteinExistence type="predicted"/>
<reference evidence="1 2" key="1">
    <citation type="submission" date="2020-10" db="EMBL/GenBank/DDBJ databases">
        <title>Genomic Encyclopedia of Type Strains, Phase IV (KMG-IV): sequencing the most valuable type-strain genomes for metagenomic binning, comparative biology and taxonomic classification.</title>
        <authorList>
            <person name="Goeker M."/>
        </authorList>
    </citation>
    <scope>NUCLEOTIDE SEQUENCE [LARGE SCALE GENOMIC DNA]</scope>
    <source>
        <strain evidence="1 2">DSM 4194</strain>
    </source>
</reference>
<keyword evidence="2" id="KW-1185">Reference proteome</keyword>
<comment type="caution">
    <text evidence="1">The sequence shown here is derived from an EMBL/GenBank/DDBJ whole genome shotgun (WGS) entry which is preliminary data.</text>
</comment>
<dbReference type="EMBL" id="JADBGG010000060">
    <property type="protein sequence ID" value="MBE1427337.1"/>
    <property type="molecule type" value="Genomic_DNA"/>
</dbReference>
<evidence type="ECO:0000313" key="1">
    <source>
        <dbReference type="EMBL" id="MBE1427337.1"/>
    </source>
</evidence>
<accession>A0ABR9HA33</accession>
<gene>
    <name evidence="1" type="ORF">H4684_004030</name>
</gene>
<evidence type="ECO:0008006" key="3">
    <source>
        <dbReference type="Google" id="ProtNLM"/>
    </source>
</evidence>
<dbReference type="InterPro" id="IPR053842">
    <property type="entry name" value="NikA-like"/>
</dbReference>
<dbReference type="RefSeq" id="WP_192625083.1">
    <property type="nucleotide sequence ID" value="NZ_JADBGG010000060.1"/>
</dbReference>
<dbReference type="Proteomes" id="UP000639010">
    <property type="component" value="Unassembled WGS sequence"/>
</dbReference>
<organism evidence="1 2">
    <name type="scientific">Desulfomicrobium macestii</name>
    <dbReference type="NCBI Taxonomy" id="90731"/>
    <lineage>
        <taxon>Bacteria</taxon>
        <taxon>Pseudomonadati</taxon>
        <taxon>Thermodesulfobacteriota</taxon>
        <taxon>Desulfovibrionia</taxon>
        <taxon>Desulfovibrionales</taxon>
        <taxon>Desulfomicrobiaceae</taxon>
        <taxon>Desulfomicrobium</taxon>
    </lineage>
</organism>
<protein>
    <recommendedName>
        <fullName evidence="3">Ribbon-helix-helix protein CopG domain-containing protein</fullName>
    </recommendedName>
</protein>
<name>A0ABR9HA33_9BACT</name>
<evidence type="ECO:0000313" key="2">
    <source>
        <dbReference type="Proteomes" id="UP000639010"/>
    </source>
</evidence>